<dbReference type="EMBL" id="ADBJ01000015">
    <property type="protein sequence ID" value="EFA83483.1"/>
    <property type="molecule type" value="Genomic_DNA"/>
</dbReference>
<organism evidence="2 3">
    <name type="scientific">Heterostelium pallidum (strain ATCC 26659 / Pp 5 / PN500)</name>
    <name type="common">Cellular slime mold</name>
    <name type="synonym">Polysphondylium pallidum</name>
    <dbReference type="NCBI Taxonomy" id="670386"/>
    <lineage>
        <taxon>Eukaryota</taxon>
        <taxon>Amoebozoa</taxon>
        <taxon>Evosea</taxon>
        <taxon>Eumycetozoa</taxon>
        <taxon>Dictyostelia</taxon>
        <taxon>Acytosteliales</taxon>
        <taxon>Acytosteliaceae</taxon>
        <taxon>Heterostelium</taxon>
    </lineage>
</organism>
<accession>D3B5B8</accession>
<evidence type="ECO:0000313" key="3">
    <source>
        <dbReference type="Proteomes" id="UP000001396"/>
    </source>
</evidence>
<keyword evidence="3" id="KW-1185">Reference proteome</keyword>
<dbReference type="Proteomes" id="UP000001396">
    <property type="component" value="Unassembled WGS sequence"/>
</dbReference>
<protein>
    <submittedName>
        <fullName evidence="2">Uncharacterized protein</fullName>
    </submittedName>
</protein>
<feature type="compositionally biased region" description="Low complexity" evidence="1">
    <location>
        <begin position="16"/>
        <end position="26"/>
    </location>
</feature>
<dbReference type="RefSeq" id="XP_020435600.1">
    <property type="nucleotide sequence ID" value="XM_020574558.1"/>
</dbReference>
<name>D3B5B8_HETP5</name>
<feature type="compositionally biased region" description="Acidic residues" evidence="1">
    <location>
        <begin position="86"/>
        <end position="102"/>
    </location>
</feature>
<feature type="compositionally biased region" description="Polar residues" evidence="1">
    <location>
        <begin position="428"/>
        <end position="445"/>
    </location>
</feature>
<feature type="region of interest" description="Disordered" evidence="1">
    <location>
        <begin position="428"/>
        <end position="469"/>
    </location>
</feature>
<dbReference type="InParanoid" id="D3B5B8"/>
<dbReference type="GeneID" id="31359120"/>
<dbReference type="AlphaFoldDB" id="D3B5B8"/>
<reference evidence="2 3" key="1">
    <citation type="journal article" date="2011" name="Genome Res.">
        <title>Phylogeny-wide analysis of social amoeba genomes highlights ancient origins for complex intercellular communication.</title>
        <authorList>
            <person name="Heidel A.J."/>
            <person name="Lawal H.M."/>
            <person name="Felder M."/>
            <person name="Schilde C."/>
            <person name="Helps N.R."/>
            <person name="Tunggal B."/>
            <person name="Rivero F."/>
            <person name="John U."/>
            <person name="Schleicher M."/>
            <person name="Eichinger L."/>
            <person name="Platzer M."/>
            <person name="Noegel A.A."/>
            <person name="Schaap P."/>
            <person name="Gloeckner G."/>
        </authorList>
    </citation>
    <scope>NUCLEOTIDE SEQUENCE [LARGE SCALE GENOMIC DNA]</scope>
    <source>
        <strain evidence="3">ATCC 26659 / Pp 5 / PN500</strain>
    </source>
</reference>
<sequence length="469" mass="52413">MIPIKNGEKNLLSGLTMTPASTPSTTTSFLIKHDKLADVFSESKLVAPPSDSSSDDEDLSYTDSEYTSYSEYSESDTYTDTYTVDDSSEYDSDDYSTDEEAEEVEVVVQVEKVGIQQIIDDKEQQQLEQSSEKQFIDDVEQKIITVNNNNNNKINHSDQCEINQMEQQSETTTTGVDPAFDIAASLHNLVQNHFHLLSSGFKYGLYSGDIFMEHLEILFFSSDMAKKYYDMVNAMPVEDIPTPAASQTRLYILKKTIDIVDKVNIYRSFMLEQQENEEEEEEAVVEEAVVKEEEKQAETEGEVAVEVEIEQSVIVLESTVELPPSPLVDVIVESKVEAIEEASRVVEVTHFSIVENPEISVDDPLNIQDLKDNLQSLLESPDCSFSDLGQFAFDVSELNNLNEKLESIGIVGVDDLTVPNVDSVLSQVSESETDCTSNYSETDCTSNYSETEDYSSSDSSSEYSDSESD</sequence>
<feature type="compositionally biased region" description="Low complexity" evidence="1">
    <location>
        <begin position="61"/>
        <end position="85"/>
    </location>
</feature>
<gene>
    <name evidence="2" type="ORF">PPL_03633</name>
</gene>
<feature type="region of interest" description="Disordered" evidence="1">
    <location>
        <begin position="1"/>
        <end position="26"/>
    </location>
</feature>
<comment type="caution">
    <text evidence="2">The sequence shown here is derived from an EMBL/GenBank/DDBJ whole genome shotgun (WGS) entry which is preliminary data.</text>
</comment>
<proteinExistence type="predicted"/>
<evidence type="ECO:0000313" key="2">
    <source>
        <dbReference type="EMBL" id="EFA83483.1"/>
    </source>
</evidence>
<feature type="region of interest" description="Disordered" evidence="1">
    <location>
        <begin position="45"/>
        <end position="102"/>
    </location>
</feature>
<evidence type="ECO:0000256" key="1">
    <source>
        <dbReference type="SAM" id="MobiDB-lite"/>
    </source>
</evidence>